<reference evidence="2" key="1">
    <citation type="submission" date="2022-11" db="EMBL/GenBank/DDBJ databases">
        <authorList>
            <person name="Somphong A."/>
            <person name="Phongsopitanun W."/>
        </authorList>
    </citation>
    <scope>NUCLEOTIDE SEQUENCE</scope>
    <source>
        <strain evidence="2">Pm04-4</strain>
    </source>
</reference>
<proteinExistence type="predicted"/>
<dbReference type="Proteomes" id="UP001151002">
    <property type="component" value="Unassembled WGS sequence"/>
</dbReference>
<evidence type="ECO:0000256" key="1">
    <source>
        <dbReference type="SAM" id="Coils"/>
    </source>
</evidence>
<dbReference type="EMBL" id="JAPNTZ010000005">
    <property type="protein sequence ID" value="MCY1139576.1"/>
    <property type="molecule type" value="Genomic_DNA"/>
</dbReference>
<keyword evidence="1" id="KW-0175">Coiled coil</keyword>
<name>A0ABT4AZ97_9ACTN</name>
<feature type="coiled-coil region" evidence="1">
    <location>
        <begin position="261"/>
        <end position="288"/>
    </location>
</feature>
<gene>
    <name evidence="2" type="ORF">OWR29_16375</name>
</gene>
<keyword evidence="3" id="KW-1185">Reference proteome</keyword>
<sequence>MQAALYYPLINVPQTAWWTRTLLYWDEVGTIVPEAYLRRPDFYDDYTRALVRAELVVQRLPYEVRSTGREFGRFIAGIPPMEIDRRRQAFARGEMTRIHYDKTLYYGLGLEDLPSGLAGSEGRGQFGREWVLIEKTTAAEFMAGLALALCEPGSRPSSSRSTWVPTTDDPGALRALMSGLTPVPEGEEGDPTETRAESEIRYARFRTHLLEGLLPVPAEPLPVEKIVKFRRQRGDLLPRLRRHIEDRVEEIYAIEDRLLKFRKLDRIREELEEQVQRAERYLGEIGCERVSRSPLIKLLKFIPGLKDPIEVGQDVAESLRKHGDVTAHTLAYLAFARVELLGEQRFTSAHERGLPLIDAIAADSRQV</sequence>
<protein>
    <submittedName>
        <fullName evidence="2">DUF6236 family protein</fullName>
    </submittedName>
</protein>
<comment type="caution">
    <text evidence="2">The sequence shown here is derived from an EMBL/GenBank/DDBJ whole genome shotgun (WGS) entry which is preliminary data.</text>
</comment>
<accession>A0ABT4AZ97</accession>
<evidence type="ECO:0000313" key="2">
    <source>
        <dbReference type="EMBL" id="MCY1139576.1"/>
    </source>
</evidence>
<evidence type="ECO:0000313" key="3">
    <source>
        <dbReference type="Proteomes" id="UP001151002"/>
    </source>
</evidence>
<dbReference type="RefSeq" id="WP_267563695.1">
    <property type="nucleotide sequence ID" value="NZ_JAPNTZ010000005.1"/>
</dbReference>
<organism evidence="2 3">
    <name type="scientific">Paractinoplanes pyxinae</name>
    <dbReference type="NCBI Taxonomy" id="2997416"/>
    <lineage>
        <taxon>Bacteria</taxon>
        <taxon>Bacillati</taxon>
        <taxon>Actinomycetota</taxon>
        <taxon>Actinomycetes</taxon>
        <taxon>Micromonosporales</taxon>
        <taxon>Micromonosporaceae</taxon>
        <taxon>Paractinoplanes</taxon>
    </lineage>
</organism>